<proteinExistence type="predicted"/>
<evidence type="ECO:0000256" key="2">
    <source>
        <dbReference type="SAM" id="SignalP"/>
    </source>
</evidence>
<dbReference type="InterPro" id="IPR032710">
    <property type="entry name" value="NTF2-like_dom_sf"/>
</dbReference>
<evidence type="ECO:0008006" key="5">
    <source>
        <dbReference type="Google" id="ProtNLM"/>
    </source>
</evidence>
<comment type="caution">
    <text evidence="3">The sequence shown here is derived from an EMBL/GenBank/DDBJ whole genome shotgun (WGS) entry which is preliminary data.</text>
</comment>
<evidence type="ECO:0000256" key="1">
    <source>
        <dbReference type="SAM" id="MobiDB-lite"/>
    </source>
</evidence>
<feature type="region of interest" description="Disordered" evidence="1">
    <location>
        <begin position="316"/>
        <end position="335"/>
    </location>
</feature>
<organism evidence="3 4">
    <name type="scientific">Pyrenophora tritici-repentis</name>
    <dbReference type="NCBI Taxonomy" id="45151"/>
    <lineage>
        <taxon>Eukaryota</taxon>
        <taxon>Fungi</taxon>
        <taxon>Dikarya</taxon>
        <taxon>Ascomycota</taxon>
        <taxon>Pezizomycotina</taxon>
        <taxon>Dothideomycetes</taxon>
        <taxon>Pleosporomycetidae</taxon>
        <taxon>Pleosporales</taxon>
        <taxon>Pleosporineae</taxon>
        <taxon>Pleosporaceae</taxon>
        <taxon>Pyrenophora</taxon>
    </lineage>
</organism>
<sequence length="335" mass="37137">MRASIILAILNTPLVILALPTAGQTWEEMVASWNVKPVPCVRNPAITAQQTQERAAAFVDAYLTHPDITKAFSYIAKDLVNHDENTNDEGGIEAYWKVKPFWNEGHPEMVCQDIKGSEVRVKYKIWTGAAIDRYRFDGGCIVEHFKMRASIILSALIAPLAVSAFPATVDSRFAIEERQAAPVKPAPCVRNPSATVQETEQRAAAFADAFIRKPDISKAFTFIAKDYIVSITLTQIRDRNGSSPAQNHNPSVKNGSDAAWEVLSPIWNQQKIKVLGTAFKSPQSWVNYQSDFGSVVDRFRWEGGCIVEHWDQNEVFPTNPTGTDNGAGPKCKRSS</sequence>
<feature type="signal peptide" evidence="2">
    <location>
        <begin position="1"/>
        <end position="18"/>
    </location>
</feature>
<dbReference type="Gene3D" id="3.10.450.50">
    <property type="match status" value="1"/>
</dbReference>
<evidence type="ECO:0000313" key="4">
    <source>
        <dbReference type="Proteomes" id="UP000249757"/>
    </source>
</evidence>
<accession>A0A922SSX1</accession>
<reference evidence="4" key="1">
    <citation type="journal article" date="2022" name="Microb. Genom.">
        <title>A global pangenome for the wheat fungal pathogen Pyrenophora tritici-repentis and prediction of effector protein structural homology.</title>
        <authorList>
            <person name="Moolhuijzen P.M."/>
            <person name="See P.T."/>
            <person name="Shi G."/>
            <person name="Powell H.R."/>
            <person name="Cockram J."/>
            <person name="Jorgensen L.N."/>
            <person name="Benslimane H."/>
            <person name="Strelkov S.E."/>
            <person name="Turner J."/>
            <person name="Liu Z."/>
            <person name="Moffat C.S."/>
        </authorList>
    </citation>
    <scope>NUCLEOTIDE SEQUENCE [LARGE SCALE GENOMIC DNA]</scope>
</reference>
<dbReference type="SUPFAM" id="SSF54427">
    <property type="entry name" value="NTF2-like"/>
    <property type="match status" value="2"/>
</dbReference>
<dbReference type="AlphaFoldDB" id="A0A922SSX1"/>
<feature type="chain" id="PRO_5036858565" description="SnoaL-like domain-containing protein" evidence="2">
    <location>
        <begin position="19"/>
        <end position="335"/>
    </location>
</feature>
<evidence type="ECO:0000313" key="3">
    <source>
        <dbReference type="EMBL" id="KAI1516476.1"/>
    </source>
</evidence>
<dbReference type="Proteomes" id="UP000249757">
    <property type="component" value="Unassembled WGS sequence"/>
</dbReference>
<gene>
    <name evidence="3" type="ORF">Ptr86124_005013</name>
</gene>
<name>A0A922SSX1_9PLEO</name>
<dbReference type="EMBL" id="NRDI02000005">
    <property type="protein sequence ID" value="KAI1516476.1"/>
    <property type="molecule type" value="Genomic_DNA"/>
</dbReference>
<protein>
    <recommendedName>
        <fullName evidence="5">SnoaL-like domain-containing protein</fullName>
    </recommendedName>
</protein>
<keyword evidence="2" id="KW-0732">Signal</keyword>
<keyword evidence="4" id="KW-1185">Reference proteome</keyword>